<dbReference type="STRING" id="1396826.PHA8399_02528"/>
<organism evidence="3 4">
    <name type="scientific">Leisingera aquaemixtae</name>
    <dbReference type="NCBI Taxonomy" id="1396826"/>
    <lineage>
        <taxon>Bacteria</taxon>
        <taxon>Pseudomonadati</taxon>
        <taxon>Pseudomonadota</taxon>
        <taxon>Alphaproteobacteria</taxon>
        <taxon>Rhodobacterales</taxon>
        <taxon>Roseobacteraceae</taxon>
        <taxon>Leisingera</taxon>
    </lineage>
</organism>
<feature type="active site" evidence="2">
    <location>
        <position position="147"/>
    </location>
</feature>
<dbReference type="EC" id="3.5.1.88" evidence="2"/>
<dbReference type="GO" id="GO:0006412">
    <property type="term" value="P:translation"/>
    <property type="evidence" value="ECO:0007669"/>
    <property type="project" value="UniProtKB-UniRule"/>
</dbReference>
<gene>
    <name evidence="3" type="primary">def_1</name>
    <name evidence="2" type="synonym">def</name>
    <name evidence="3" type="ORF">PHA8399_02528</name>
</gene>
<dbReference type="AlphaFoldDB" id="A0A0P1HAL9"/>
<evidence type="ECO:0000313" key="4">
    <source>
        <dbReference type="Proteomes" id="UP000051326"/>
    </source>
</evidence>
<proteinExistence type="inferred from homology"/>
<dbReference type="GO" id="GO:0042586">
    <property type="term" value="F:peptide deformylase activity"/>
    <property type="evidence" value="ECO:0007669"/>
    <property type="project" value="UniProtKB-UniRule"/>
</dbReference>
<feature type="binding site" evidence="2">
    <location>
        <position position="104"/>
    </location>
    <ligand>
        <name>Fe cation</name>
        <dbReference type="ChEBI" id="CHEBI:24875"/>
    </ligand>
</feature>
<dbReference type="Pfam" id="PF01327">
    <property type="entry name" value="Pep_deformylase"/>
    <property type="match status" value="1"/>
</dbReference>
<feature type="binding site" evidence="2">
    <location>
        <position position="150"/>
    </location>
    <ligand>
        <name>Fe cation</name>
        <dbReference type="ChEBI" id="CHEBI:24875"/>
    </ligand>
</feature>
<keyword evidence="2" id="KW-0648">Protein biosynthesis</keyword>
<dbReference type="HAMAP" id="MF_00163">
    <property type="entry name" value="Pep_deformylase"/>
    <property type="match status" value="1"/>
</dbReference>
<comment type="cofactor">
    <cofactor evidence="2">
        <name>Fe(2+)</name>
        <dbReference type="ChEBI" id="CHEBI:29033"/>
    </cofactor>
    <text evidence="2">Binds 1 Fe(2+) ion.</text>
</comment>
<keyword evidence="2 3" id="KW-0378">Hydrolase</keyword>
<keyword evidence="2" id="KW-0479">Metal-binding</keyword>
<evidence type="ECO:0000313" key="3">
    <source>
        <dbReference type="EMBL" id="CUI00397.1"/>
    </source>
</evidence>
<comment type="catalytic activity">
    <reaction evidence="2">
        <text>N-terminal N-formyl-L-methionyl-[peptide] + H2O = N-terminal L-methionyl-[peptide] + formate</text>
        <dbReference type="Rhea" id="RHEA:24420"/>
        <dbReference type="Rhea" id="RHEA-COMP:10639"/>
        <dbReference type="Rhea" id="RHEA-COMP:10640"/>
        <dbReference type="ChEBI" id="CHEBI:15377"/>
        <dbReference type="ChEBI" id="CHEBI:15740"/>
        <dbReference type="ChEBI" id="CHEBI:49298"/>
        <dbReference type="ChEBI" id="CHEBI:64731"/>
        <dbReference type="EC" id="3.5.1.88"/>
    </reaction>
</comment>
<dbReference type="GO" id="GO:0046872">
    <property type="term" value="F:metal ion binding"/>
    <property type="evidence" value="ECO:0007669"/>
    <property type="project" value="UniProtKB-KW"/>
</dbReference>
<protein>
    <recommendedName>
        <fullName evidence="2">Peptide deformylase</fullName>
        <shortName evidence="2">PDF</shortName>
        <ecNumber evidence="2">3.5.1.88</ecNumber>
    </recommendedName>
    <alternativeName>
        <fullName evidence="2">Polypeptide deformylase</fullName>
    </alternativeName>
</protein>
<comment type="function">
    <text evidence="2">Removes the formyl group from the N-terminal Met of newly synthesized proteins. Requires at least a dipeptide for an efficient rate of reaction. N-terminal L-methionine is a prerequisite for activity but the enzyme has broad specificity at other positions.</text>
</comment>
<keyword evidence="2" id="KW-0408">Iron</keyword>
<accession>A0A0P1HAL9</accession>
<feature type="binding site" evidence="2">
    <location>
        <position position="146"/>
    </location>
    <ligand>
        <name>Fe cation</name>
        <dbReference type="ChEBI" id="CHEBI:24875"/>
    </ligand>
</feature>
<dbReference type="PANTHER" id="PTHR10458">
    <property type="entry name" value="PEPTIDE DEFORMYLASE"/>
    <property type="match status" value="1"/>
</dbReference>
<evidence type="ECO:0000256" key="2">
    <source>
        <dbReference type="HAMAP-Rule" id="MF_00163"/>
    </source>
</evidence>
<reference evidence="3 4" key="1">
    <citation type="submission" date="2015-09" db="EMBL/GenBank/DDBJ databases">
        <authorList>
            <consortium name="Swine Surveillance"/>
        </authorList>
    </citation>
    <scope>NUCLEOTIDE SEQUENCE [LARGE SCALE GENOMIC DNA]</scope>
    <source>
        <strain evidence="3 4">CECT 8399</strain>
    </source>
</reference>
<comment type="similarity">
    <text evidence="1 2">Belongs to the polypeptide deformylase family.</text>
</comment>
<dbReference type="SUPFAM" id="SSF56420">
    <property type="entry name" value="Peptide deformylase"/>
    <property type="match status" value="1"/>
</dbReference>
<evidence type="ECO:0000256" key="1">
    <source>
        <dbReference type="ARBA" id="ARBA00010759"/>
    </source>
</evidence>
<dbReference type="Proteomes" id="UP000051326">
    <property type="component" value="Unassembled WGS sequence"/>
</dbReference>
<dbReference type="EMBL" id="CYSR01000026">
    <property type="protein sequence ID" value="CUI00397.1"/>
    <property type="molecule type" value="Genomic_DNA"/>
</dbReference>
<dbReference type="PIRSF" id="PIRSF004749">
    <property type="entry name" value="Pep_def"/>
    <property type="match status" value="1"/>
</dbReference>
<dbReference type="InterPro" id="IPR036821">
    <property type="entry name" value="Peptide_deformylase_sf"/>
</dbReference>
<dbReference type="PANTHER" id="PTHR10458:SF22">
    <property type="entry name" value="PEPTIDE DEFORMYLASE"/>
    <property type="match status" value="1"/>
</dbReference>
<sequence length="182" mass="20874">MGRLIAYMKRMKRPILIHPDPRLKKVCAAVPDLSDDLRVLADDMLETMYAAPGIGLAAPQVGILQRLIVLDCVKEEDGDPRPLVMFNPEIISSSDETNVYEEGCLSIPDQYAEVIRPKVVDVEWMDRDGNARRETFDGLWATCVQHEIDHLNGKLFIDYLKPLKRQMITRKMQKLKRERARA</sequence>
<dbReference type="PRINTS" id="PR01576">
    <property type="entry name" value="PDEFORMYLASE"/>
</dbReference>
<dbReference type="Gene3D" id="3.90.45.10">
    <property type="entry name" value="Peptide deformylase"/>
    <property type="match status" value="1"/>
</dbReference>
<dbReference type="NCBIfam" id="NF001159">
    <property type="entry name" value="PRK00150.1-3"/>
    <property type="match status" value="1"/>
</dbReference>
<name>A0A0P1HAL9_9RHOB</name>
<dbReference type="CDD" id="cd00487">
    <property type="entry name" value="Pep_deformylase"/>
    <property type="match status" value="1"/>
</dbReference>
<dbReference type="NCBIfam" id="TIGR00079">
    <property type="entry name" value="pept_deformyl"/>
    <property type="match status" value="1"/>
</dbReference>
<dbReference type="InterPro" id="IPR023635">
    <property type="entry name" value="Peptide_deformylase"/>
</dbReference>